<evidence type="ECO:0000313" key="3">
    <source>
        <dbReference type="EMBL" id="KAK8782522.1"/>
    </source>
</evidence>
<dbReference type="CDD" id="cd23024">
    <property type="entry name" value="zf-HIT_ZNHIT2-3"/>
    <property type="match status" value="1"/>
</dbReference>
<name>A0AAQ4F767_AMBAM</name>
<proteinExistence type="predicted"/>
<dbReference type="GO" id="GO:0008270">
    <property type="term" value="F:zinc ion binding"/>
    <property type="evidence" value="ECO:0007669"/>
    <property type="project" value="UniProtKB-UniRule"/>
</dbReference>
<dbReference type="Gene3D" id="3.30.60.190">
    <property type="match status" value="1"/>
</dbReference>
<keyword evidence="1" id="KW-0479">Metal-binding</keyword>
<dbReference type="InterPro" id="IPR007529">
    <property type="entry name" value="Znf_HIT"/>
</dbReference>
<keyword evidence="4" id="KW-1185">Reference proteome</keyword>
<gene>
    <name evidence="3" type="ORF">V5799_016134</name>
</gene>
<sequence>MQECEGAPRPCKFCEAALARYTCPRCNFGYCSVKCYKDARHRGCSEDFYKDWVHTYLRTEQASPESRQKMVAALKAAQAETEGGGEEEADHMAELVQRLEQTDIDVKTAWNYLTEDEKQEFENLIESGDVGKLVPLWKPWWEQVPLVTEVTEDSGQTSCCSVQPLSEITSRAPAACVVNSVLNVLCSYIHVVRLYNGEMIPQSADDLIATSTVLADDSVFCTAAEAIQAVLQNVIANQSGTTAEELPSLLSAVRRFLGSPRLQDHVLRALDETRSAMEAATKVRGCERELKLRLRRAVKKVEYMMSWAAEHGDKLLSCVSDVDVEAAAVATDMATFEETRKRIEEQRKTAKPRVMIEELN</sequence>
<dbReference type="AlphaFoldDB" id="A0AAQ4F767"/>
<organism evidence="3 4">
    <name type="scientific">Amblyomma americanum</name>
    <name type="common">Lone star tick</name>
    <dbReference type="NCBI Taxonomy" id="6943"/>
    <lineage>
        <taxon>Eukaryota</taxon>
        <taxon>Metazoa</taxon>
        <taxon>Ecdysozoa</taxon>
        <taxon>Arthropoda</taxon>
        <taxon>Chelicerata</taxon>
        <taxon>Arachnida</taxon>
        <taxon>Acari</taxon>
        <taxon>Parasitiformes</taxon>
        <taxon>Ixodida</taxon>
        <taxon>Ixodoidea</taxon>
        <taxon>Ixodidae</taxon>
        <taxon>Amblyomminae</taxon>
        <taxon>Amblyomma</taxon>
    </lineage>
</organism>
<dbReference type="Pfam" id="PF04438">
    <property type="entry name" value="zf-HIT"/>
    <property type="match status" value="1"/>
</dbReference>
<accession>A0AAQ4F767</accession>
<evidence type="ECO:0000259" key="2">
    <source>
        <dbReference type="PROSITE" id="PS51083"/>
    </source>
</evidence>
<dbReference type="PROSITE" id="PS51083">
    <property type="entry name" value="ZF_HIT"/>
    <property type="match status" value="1"/>
</dbReference>
<dbReference type="InterPro" id="IPR039646">
    <property type="entry name" value="ZNHIT2"/>
</dbReference>
<evidence type="ECO:0000313" key="4">
    <source>
        <dbReference type="Proteomes" id="UP001321473"/>
    </source>
</evidence>
<comment type="caution">
    <text evidence="3">The sequence shown here is derived from an EMBL/GenBank/DDBJ whole genome shotgun (WGS) entry which is preliminary data.</text>
</comment>
<keyword evidence="1" id="KW-0862">Zinc</keyword>
<protein>
    <recommendedName>
        <fullName evidence="2">HIT-type domain-containing protein</fullName>
    </recommendedName>
</protein>
<keyword evidence="1" id="KW-0863">Zinc-finger</keyword>
<dbReference type="SUPFAM" id="SSF144232">
    <property type="entry name" value="HIT/MYND zinc finger-like"/>
    <property type="match status" value="1"/>
</dbReference>
<dbReference type="Proteomes" id="UP001321473">
    <property type="component" value="Unassembled WGS sequence"/>
</dbReference>
<dbReference type="PANTHER" id="PTHR15555:SF0">
    <property type="entry name" value="ZINC FINGER HIT DOMAIN-CONTAINING PROTEIN 2"/>
    <property type="match status" value="1"/>
</dbReference>
<dbReference type="EMBL" id="JARKHS020006563">
    <property type="protein sequence ID" value="KAK8782522.1"/>
    <property type="molecule type" value="Genomic_DNA"/>
</dbReference>
<dbReference type="PANTHER" id="PTHR15555">
    <property type="entry name" value="ZINC FINGER HIT DOMAIN CONTAINING PROTEIN 2 PROTEIN FON -RELATED"/>
    <property type="match status" value="1"/>
</dbReference>
<evidence type="ECO:0000256" key="1">
    <source>
        <dbReference type="PROSITE-ProRule" id="PRU00453"/>
    </source>
</evidence>
<reference evidence="3 4" key="1">
    <citation type="journal article" date="2023" name="Arcadia Sci">
        <title>De novo assembly of a long-read Amblyomma americanum tick genome.</title>
        <authorList>
            <person name="Chou S."/>
            <person name="Poskanzer K.E."/>
            <person name="Rollins M."/>
            <person name="Thuy-Boun P.S."/>
        </authorList>
    </citation>
    <scope>NUCLEOTIDE SEQUENCE [LARGE SCALE GENOMIC DNA]</scope>
    <source>
        <strain evidence="3">F_SG_1</strain>
        <tissue evidence="3">Salivary glands</tissue>
    </source>
</reference>
<feature type="domain" description="HIT-type" evidence="2">
    <location>
        <begin position="11"/>
        <end position="44"/>
    </location>
</feature>